<sequence>MALGGALLRFGGLFIRILQFCVSDRNISILNKWLAVEGMTGAATLYALLACVFILFLGGKSFFGYLGAFLDILFVGCFAAVAYYTREGTNSCNGFVRTPLGDGDSASSTLGGYGSDGFGAGSGENLTYASSLHTACIFNRVVFACAIIAIFLFLLSAVWQILMVRHHKKEKKFGPSPSNNYTSGTGKTPFWKRGRRNKNRHTKDAETVGAMTAMPHGTAVRPSHETSTTLGNNTHYPEPKYGEQGYGHVRSGSPVYGEPGYGQNHSAIGQGQHMHQAPTPGLNQGTFHDRTTADGRF</sequence>
<organism evidence="3 4">
    <name type="scientific">Lithohypha guttulata</name>
    <dbReference type="NCBI Taxonomy" id="1690604"/>
    <lineage>
        <taxon>Eukaryota</taxon>
        <taxon>Fungi</taxon>
        <taxon>Dikarya</taxon>
        <taxon>Ascomycota</taxon>
        <taxon>Pezizomycotina</taxon>
        <taxon>Eurotiomycetes</taxon>
        <taxon>Chaetothyriomycetidae</taxon>
        <taxon>Chaetothyriales</taxon>
        <taxon>Trichomeriaceae</taxon>
        <taxon>Lithohypha</taxon>
    </lineage>
</organism>
<feature type="compositionally biased region" description="Polar residues" evidence="1">
    <location>
        <begin position="225"/>
        <end position="235"/>
    </location>
</feature>
<feature type="compositionally biased region" description="Polar residues" evidence="1">
    <location>
        <begin position="176"/>
        <end position="186"/>
    </location>
</feature>
<evidence type="ECO:0000313" key="4">
    <source>
        <dbReference type="Proteomes" id="UP001309876"/>
    </source>
</evidence>
<keyword evidence="2" id="KW-0812">Transmembrane</keyword>
<comment type="caution">
    <text evidence="3">The sequence shown here is derived from an EMBL/GenBank/DDBJ whole genome shotgun (WGS) entry which is preliminary data.</text>
</comment>
<dbReference type="EMBL" id="JAVRRJ010000004">
    <property type="protein sequence ID" value="KAK5085611.1"/>
    <property type="molecule type" value="Genomic_DNA"/>
</dbReference>
<evidence type="ECO:0008006" key="5">
    <source>
        <dbReference type="Google" id="ProtNLM"/>
    </source>
</evidence>
<name>A0AAN7SZP9_9EURO</name>
<keyword evidence="2" id="KW-0472">Membrane</keyword>
<evidence type="ECO:0000256" key="2">
    <source>
        <dbReference type="SAM" id="Phobius"/>
    </source>
</evidence>
<feature type="transmembrane region" description="Helical" evidence="2">
    <location>
        <begin position="62"/>
        <end position="84"/>
    </location>
</feature>
<proteinExistence type="predicted"/>
<feature type="transmembrane region" description="Helical" evidence="2">
    <location>
        <begin position="141"/>
        <end position="162"/>
    </location>
</feature>
<gene>
    <name evidence="3" type="ORF">LTR05_004898</name>
</gene>
<feature type="transmembrane region" description="Helical" evidence="2">
    <location>
        <begin position="34"/>
        <end position="56"/>
    </location>
</feature>
<protein>
    <recommendedName>
        <fullName evidence="5">MARVEL domain-containing protein</fullName>
    </recommendedName>
</protein>
<feature type="compositionally biased region" description="Basic and acidic residues" evidence="1">
    <location>
        <begin position="287"/>
        <end position="297"/>
    </location>
</feature>
<evidence type="ECO:0000256" key="1">
    <source>
        <dbReference type="SAM" id="MobiDB-lite"/>
    </source>
</evidence>
<accession>A0AAN7SZP9</accession>
<feature type="region of interest" description="Disordered" evidence="1">
    <location>
        <begin position="217"/>
        <end position="238"/>
    </location>
</feature>
<keyword evidence="2" id="KW-1133">Transmembrane helix</keyword>
<dbReference type="AlphaFoldDB" id="A0AAN7SZP9"/>
<feature type="region of interest" description="Disordered" evidence="1">
    <location>
        <begin position="172"/>
        <end position="195"/>
    </location>
</feature>
<evidence type="ECO:0000313" key="3">
    <source>
        <dbReference type="EMBL" id="KAK5085611.1"/>
    </source>
</evidence>
<keyword evidence="4" id="KW-1185">Reference proteome</keyword>
<feature type="region of interest" description="Disordered" evidence="1">
    <location>
        <begin position="257"/>
        <end position="297"/>
    </location>
</feature>
<dbReference type="Proteomes" id="UP001309876">
    <property type="component" value="Unassembled WGS sequence"/>
</dbReference>
<reference evidence="3 4" key="1">
    <citation type="submission" date="2023-08" db="EMBL/GenBank/DDBJ databases">
        <title>Black Yeasts Isolated from many extreme environments.</title>
        <authorList>
            <person name="Coleine C."/>
            <person name="Stajich J.E."/>
            <person name="Selbmann L."/>
        </authorList>
    </citation>
    <scope>NUCLEOTIDE SEQUENCE [LARGE SCALE GENOMIC DNA]</scope>
    <source>
        <strain evidence="3 4">CCFEE 5910</strain>
    </source>
</reference>